<reference evidence="3 4" key="1">
    <citation type="submission" date="2020-08" db="EMBL/GenBank/DDBJ databases">
        <title>Genomic Encyclopedia of Type Strains, Phase IV (KMG-IV): sequencing the most valuable type-strain genomes for metagenomic binning, comparative biology and taxonomic classification.</title>
        <authorList>
            <person name="Goeker M."/>
        </authorList>
    </citation>
    <scope>NUCLEOTIDE SEQUENCE [LARGE SCALE GENOMIC DNA]</scope>
    <source>
        <strain evidence="3 4">DSM 25897</strain>
    </source>
</reference>
<keyword evidence="1" id="KW-0472">Membrane</keyword>
<keyword evidence="1" id="KW-1133">Transmembrane helix</keyword>
<feature type="transmembrane region" description="Helical" evidence="1">
    <location>
        <begin position="218"/>
        <end position="238"/>
    </location>
</feature>
<dbReference type="EMBL" id="JACHHX010000009">
    <property type="protein sequence ID" value="MBB5015671.1"/>
    <property type="molecule type" value="Genomic_DNA"/>
</dbReference>
<dbReference type="PROSITE" id="PS51257">
    <property type="entry name" value="PROKAR_LIPOPROTEIN"/>
    <property type="match status" value="1"/>
</dbReference>
<dbReference type="AlphaFoldDB" id="A0A7W7Y068"/>
<protein>
    <submittedName>
        <fullName evidence="3">Uncharacterized protein</fullName>
    </submittedName>
</protein>
<feature type="signal peptide" evidence="2">
    <location>
        <begin position="1"/>
        <end position="21"/>
    </location>
</feature>
<name>A0A7W7Y068_9GAMM</name>
<organism evidence="3 4">
    <name type="scientific">Rehaibacterium terrae</name>
    <dbReference type="NCBI Taxonomy" id="1341696"/>
    <lineage>
        <taxon>Bacteria</taxon>
        <taxon>Pseudomonadati</taxon>
        <taxon>Pseudomonadota</taxon>
        <taxon>Gammaproteobacteria</taxon>
        <taxon>Lysobacterales</taxon>
        <taxon>Lysobacteraceae</taxon>
        <taxon>Rehaibacterium</taxon>
    </lineage>
</organism>
<comment type="caution">
    <text evidence="3">The sequence shown here is derived from an EMBL/GenBank/DDBJ whole genome shotgun (WGS) entry which is preliminary data.</text>
</comment>
<sequence>MRRGLPFLLSALFACAALAQAAPAPVAGELRAGAELVDPLFGVRARALGLERKVEMLQWRRRPEGGYAADWIDGPVDGAGHDPAHANPPWPAFRSERWLSEHAVLAGRAVDPALFAALDGWQPLAVDAAALPPNLAVVFQPDGAGLTSSAVPAAPEIGDLRLRWSVLPEGPVHGQAVERDGRWVAAGEGSALLRGVGDDAVGEELPGLDLPPRMGSGWLPWAAGILVLVLLVLLAQLLRRRR</sequence>
<gene>
    <name evidence="3" type="ORF">HNQ58_001575</name>
</gene>
<evidence type="ECO:0000256" key="2">
    <source>
        <dbReference type="SAM" id="SignalP"/>
    </source>
</evidence>
<feature type="chain" id="PRO_5031362053" evidence="2">
    <location>
        <begin position="22"/>
        <end position="242"/>
    </location>
</feature>
<keyword evidence="2" id="KW-0732">Signal</keyword>
<evidence type="ECO:0000256" key="1">
    <source>
        <dbReference type="SAM" id="Phobius"/>
    </source>
</evidence>
<dbReference type="RefSeq" id="WP_183948350.1">
    <property type="nucleotide sequence ID" value="NZ_JACHHX010000009.1"/>
</dbReference>
<evidence type="ECO:0000313" key="3">
    <source>
        <dbReference type="EMBL" id="MBB5015671.1"/>
    </source>
</evidence>
<evidence type="ECO:0000313" key="4">
    <source>
        <dbReference type="Proteomes" id="UP000519004"/>
    </source>
</evidence>
<dbReference type="Proteomes" id="UP000519004">
    <property type="component" value="Unassembled WGS sequence"/>
</dbReference>
<accession>A0A7W7Y068</accession>
<keyword evidence="1" id="KW-0812">Transmembrane</keyword>
<keyword evidence="4" id="KW-1185">Reference proteome</keyword>
<proteinExistence type="predicted"/>